<dbReference type="GO" id="GO:0032259">
    <property type="term" value="P:methylation"/>
    <property type="evidence" value="ECO:0007669"/>
    <property type="project" value="UniProtKB-KW"/>
</dbReference>
<dbReference type="GO" id="GO:0008168">
    <property type="term" value="F:methyltransferase activity"/>
    <property type="evidence" value="ECO:0007669"/>
    <property type="project" value="UniProtKB-KW"/>
</dbReference>
<protein>
    <submittedName>
        <fullName evidence="1">Methyltransferase domain-containing protein</fullName>
    </submittedName>
</protein>
<organism evidence="1 2">
    <name type="scientific">Amycolatopsis silviterrae</name>
    <dbReference type="NCBI Taxonomy" id="1656914"/>
    <lineage>
        <taxon>Bacteria</taxon>
        <taxon>Bacillati</taxon>
        <taxon>Actinomycetota</taxon>
        <taxon>Actinomycetes</taxon>
        <taxon>Pseudonocardiales</taxon>
        <taxon>Pseudonocardiaceae</taxon>
        <taxon>Amycolatopsis</taxon>
    </lineage>
</organism>
<keyword evidence="2" id="KW-1185">Reference proteome</keyword>
<name>A0ABW5HGZ2_9PSEU</name>
<dbReference type="Gene3D" id="3.40.50.150">
    <property type="entry name" value="Vaccinia Virus protein VP39"/>
    <property type="match status" value="1"/>
</dbReference>
<keyword evidence="1" id="KW-0489">Methyltransferase</keyword>
<dbReference type="Proteomes" id="UP001597483">
    <property type="component" value="Unassembled WGS sequence"/>
</dbReference>
<evidence type="ECO:0000313" key="1">
    <source>
        <dbReference type="EMBL" id="MFD2472401.1"/>
    </source>
</evidence>
<comment type="caution">
    <text evidence="1">The sequence shown here is derived from an EMBL/GenBank/DDBJ whole genome shotgun (WGS) entry which is preliminary data.</text>
</comment>
<dbReference type="RefSeq" id="WP_378310048.1">
    <property type="nucleotide sequence ID" value="NZ_JBHUKS010000026.1"/>
</dbReference>
<dbReference type="SUPFAM" id="SSF53335">
    <property type="entry name" value="S-adenosyl-L-methionine-dependent methyltransferases"/>
    <property type="match status" value="1"/>
</dbReference>
<reference evidence="2" key="1">
    <citation type="journal article" date="2019" name="Int. J. Syst. Evol. Microbiol.">
        <title>The Global Catalogue of Microorganisms (GCM) 10K type strain sequencing project: providing services to taxonomists for standard genome sequencing and annotation.</title>
        <authorList>
            <consortium name="The Broad Institute Genomics Platform"/>
            <consortium name="The Broad Institute Genome Sequencing Center for Infectious Disease"/>
            <person name="Wu L."/>
            <person name="Ma J."/>
        </authorList>
    </citation>
    <scope>NUCLEOTIDE SEQUENCE [LARGE SCALE GENOMIC DNA]</scope>
    <source>
        <strain evidence="2">CGMCC 4.7641</strain>
    </source>
</reference>
<dbReference type="InterPro" id="IPR029063">
    <property type="entry name" value="SAM-dependent_MTases_sf"/>
</dbReference>
<proteinExistence type="predicted"/>
<dbReference type="EMBL" id="JBHUKS010000026">
    <property type="protein sequence ID" value="MFD2472401.1"/>
    <property type="molecule type" value="Genomic_DNA"/>
</dbReference>
<dbReference type="Pfam" id="PF13489">
    <property type="entry name" value="Methyltransf_23"/>
    <property type="match status" value="1"/>
</dbReference>
<keyword evidence="1" id="KW-0808">Transferase</keyword>
<gene>
    <name evidence="1" type="ORF">ACFSVL_33745</name>
</gene>
<sequence length="203" mass="21903">MTLDDRTRARPGEFAPEIAATQAFLGPLRGRTLLDLGCADPGIARIAARGGVRGYHGLAPAGQLPAASAAAAPGTVELFDPDRWSGRGSARYELVAAARILQHVRNLARLLETLHHLVSPGGRLVFSVDHPFARAGNYFDEDEDAGAPAWCGLPRRHRTFSGYVRELSYCGFRVVELAEGVRAGDDPSSGTPRWTVFRCVRTP</sequence>
<accession>A0ABW5HGZ2</accession>
<evidence type="ECO:0000313" key="2">
    <source>
        <dbReference type="Proteomes" id="UP001597483"/>
    </source>
</evidence>